<protein>
    <submittedName>
        <fullName evidence="2">Uncharacterized protein</fullName>
    </submittedName>
</protein>
<accession>A0A9N7TWS1</accession>
<organism evidence="2 3">
    <name type="scientific">Pleuronectes platessa</name>
    <name type="common">European plaice</name>
    <dbReference type="NCBI Taxonomy" id="8262"/>
    <lineage>
        <taxon>Eukaryota</taxon>
        <taxon>Metazoa</taxon>
        <taxon>Chordata</taxon>
        <taxon>Craniata</taxon>
        <taxon>Vertebrata</taxon>
        <taxon>Euteleostomi</taxon>
        <taxon>Actinopterygii</taxon>
        <taxon>Neopterygii</taxon>
        <taxon>Teleostei</taxon>
        <taxon>Neoteleostei</taxon>
        <taxon>Acanthomorphata</taxon>
        <taxon>Carangaria</taxon>
        <taxon>Pleuronectiformes</taxon>
        <taxon>Pleuronectoidei</taxon>
        <taxon>Pleuronectidae</taxon>
        <taxon>Pleuronectes</taxon>
    </lineage>
</organism>
<name>A0A9N7TWS1_PLEPL</name>
<comment type="caution">
    <text evidence="2">The sequence shown here is derived from an EMBL/GenBank/DDBJ whole genome shotgun (WGS) entry which is preliminary data.</text>
</comment>
<evidence type="ECO:0000313" key="3">
    <source>
        <dbReference type="Proteomes" id="UP001153269"/>
    </source>
</evidence>
<dbReference type="EMBL" id="CADEAL010000395">
    <property type="protein sequence ID" value="CAB1419534.1"/>
    <property type="molecule type" value="Genomic_DNA"/>
</dbReference>
<dbReference type="Proteomes" id="UP001153269">
    <property type="component" value="Unassembled WGS sequence"/>
</dbReference>
<gene>
    <name evidence="2" type="ORF">PLEPLA_LOCUS7382</name>
</gene>
<dbReference type="AlphaFoldDB" id="A0A9N7TWS1"/>
<evidence type="ECO:0000313" key="2">
    <source>
        <dbReference type="EMBL" id="CAB1419534.1"/>
    </source>
</evidence>
<proteinExistence type="predicted"/>
<evidence type="ECO:0000256" key="1">
    <source>
        <dbReference type="SAM" id="MobiDB-lite"/>
    </source>
</evidence>
<reference evidence="2" key="1">
    <citation type="submission" date="2020-03" db="EMBL/GenBank/DDBJ databases">
        <authorList>
            <person name="Weist P."/>
        </authorList>
    </citation>
    <scope>NUCLEOTIDE SEQUENCE</scope>
</reference>
<feature type="region of interest" description="Disordered" evidence="1">
    <location>
        <begin position="82"/>
        <end position="101"/>
    </location>
</feature>
<sequence length="123" mass="13878">MLQQVQQNNVFVSNPYATARRNESPEDRNLFMYGIRLHPYNHVLVRKDITPASDTPRIHATSKEKDGYVIFRSFPSVHRQRALTSPHTETGRQYKTGVGSSCGQSCTGMKEDGVSVCLFQDST</sequence>
<keyword evidence="3" id="KW-1185">Reference proteome</keyword>